<reference evidence="4" key="1">
    <citation type="submission" date="2022-08" db="UniProtKB">
        <authorList>
            <consortium name="EnsemblMetazoa"/>
        </authorList>
    </citation>
    <scope>IDENTIFICATION</scope>
    <source>
        <strain evidence="4">05x7-T-G4-1.051#20</strain>
    </source>
</reference>
<evidence type="ECO:0000313" key="4">
    <source>
        <dbReference type="EnsemblMetazoa" id="G20183.1:cds"/>
    </source>
</evidence>
<organism evidence="4 5">
    <name type="scientific">Magallana gigas</name>
    <name type="common">Pacific oyster</name>
    <name type="synonym">Crassostrea gigas</name>
    <dbReference type="NCBI Taxonomy" id="29159"/>
    <lineage>
        <taxon>Eukaryota</taxon>
        <taxon>Metazoa</taxon>
        <taxon>Spiralia</taxon>
        <taxon>Lophotrochozoa</taxon>
        <taxon>Mollusca</taxon>
        <taxon>Bivalvia</taxon>
        <taxon>Autobranchia</taxon>
        <taxon>Pteriomorphia</taxon>
        <taxon>Ostreida</taxon>
        <taxon>Ostreoidea</taxon>
        <taxon>Ostreidae</taxon>
        <taxon>Magallana</taxon>
    </lineage>
</organism>
<dbReference type="EnsemblMetazoa" id="G20183.1">
    <property type="protein sequence ID" value="G20183.1:cds"/>
    <property type="gene ID" value="G20183"/>
</dbReference>
<evidence type="ECO:0000259" key="3">
    <source>
        <dbReference type="Pfam" id="PF12260"/>
    </source>
</evidence>
<dbReference type="InterPro" id="IPR022049">
    <property type="entry name" value="FAM69_kinase_dom"/>
</dbReference>
<feature type="region of interest" description="Disordered" evidence="1">
    <location>
        <begin position="412"/>
        <end position="432"/>
    </location>
</feature>
<dbReference type="PANTHER" id="PTHR46448">
    <property type="entry name" value="PROTEIN KINASE DOMAIN-CONTAINING PROTEIN"/>
    <property type="match status" value="1"/>
</dbReference>
<keyword evidence="5" id="KW-1185">Reference proteome</keyword>
<evidence type="ECO:0000313" key="5">
    <source>
        <dbReference type="Proteomes" id="UP000005408"/>
    </source>
</evidence>
<name>A0A8W8JM73_MAGGI</name>
<keyword evidence="2" id="KW-1133">Transmembrane helix</keyword>
<feature type="domain" description="FAM69 protein-kinase" evidence="3">
    <location>
        <begin position="242"/>
        <end position="361"/>
    </location>
</feature>
<evidence type="ECO:0000256" key="1">
    <source>
        <dbReference type="SAM" id="MobiDB-lite"/>
    </source>
</evidence>
<proteinExistence type="predicted"/>
<sequence>MRCRLRYRSGWTAFLFIFTIIGVILTYKQVNDGDSKSDRQNKEERHRLNVVEMRQKVKQIVNPNKYSVNQDIPLMDEDKTVRLRRLLSDLYPDNWGTAKDADEMAYDIKIQLSDLGYESGLSCKDIDYIRISQAIKVGSKKYVDRAILRPQNTEVVIKSQGNDQETKIKCMKRVYDADKCHNMGNYHLMREILLLSILKHPGIVNLIGFCIRGDSINYDIKKKGLLLVLEAGTPVTPGILSYTQWDTRMRFAIQLAEMLKYLEESPLGSVELLGIRMDDFVTTRENKLKLVDLDDVNLDEKTCQSDADCKIPTASLAHISCESGRCKDWNAKNNMQRVGASLFNELLSNPPSAISRGINELKQSIMLLNITANQIIPKLKGMQTETAQVGVGYDANEGQGHVKVEMVQERVERHHADQHRQENQHGQEDQHRQEEIMANRILPQKKSGDYQRIEQSNFPGQYDYTCQSSRVLWGCVITVHSLGEAKNFCNTDPQCRSFVLFASNPDGDALMTMVAKNSGTGKPQPNVGATLFIRSAASVQGVPVNAVNTQTTASAEMMVSECRARTWNANTEARISRERRLMTHLGLKGVSEDNWKLKVKMSRITRHTGVDKFQLTSTVGARFEVELANLEKPMKRAVFLYEKGPSQYHIAHLLQYQLDRILGLYQTPPTVVWPLTVADMADVSGDKIWAETLGPLLGNKDEIKGLLTTSMPRVIQEGELQIKRRSSMTKEVVQFSRTQKMQLEYTFLWFLAKVALEKDTHYGYKGHFIHFMADGAFQDLNINLLGYFNNCQFPNVVYKALTCFKCSSKGSQICSLGHEAMQRILSHGFTNRDIKIQDLTPNELSTIINDAATSVMSIVDTCIKNFGRDKVLY</sequence>
<dbReference type="GO" id="GO:0001501">
    <property type="term" value="P:skeletal system development"/>
    <property type="evidence" value="ECO:0007669"/>
    <property type="project" value="TreeGrafter"/>
</dbReference>
<dbReference type="InterPro" id="IPR042983">
    <property type="entry name" value="PKDCC"/>
</dbReference>
<dbReference type="GO" id="GO:0005576">
    <property type="term" value="C:extracellular region"/>
    <property type="evidence" value="ECO:0007669"/>
    <property type="project" value="TreeGrafter"/>
</dbReference>
<keyword evidence="2" id="KW-0472">Membrane</keyword>
<keyword evidence="2" id="KW-0812">Transmembrane</keyword>
<dbReference type="GO" id="GO:0004715">
    <property type="term" value="F:non-membrane spanning protein tyrosine kinase activity"/>
    <property type="evidence" value="ECO:0007669"/>
    <property type="project" value="InterPro"/>
</dbReference>
<dbReference type="Pfam" id="PF12260">
    <property type="entry name" value="PIP49_C"/>
    <property type="match status" value="1"/>
</dbReference>
<feature type="transmembrane region" description="Helical" evidence="2">
    <location>
        <begin position="12"/>
        <end position="30"/>
    </location>
</feature>
<dbReference type="Gene3D" id="1.10.510.10">
    <property type="entry name" value="Transferase(Phosphotransferase) domain 1"/>
    <property type="match status" value="1"/>
</dbReference>
<dbReference type="Proteomes" id="UP000005408">
    <property type="component" value="Unassembled WGS sequence"/>
</dbReference>
<accession>A0A8W8JM73</accession>
<protein>
    <recommendedName>
        <fullName evidence="3">FAM69 protein-kinase domain-containing protein</fullName>
    </recommendedName>
</protein>
<dbReference type="PANTHER" id="PTHR46448:SF1">
    <property type="entry name" value="PROTEIN KINASE DOMAIN-CONTAINING PROTEIN"/>
    <property type="match status" value="1"/>
</dbReference>
<dbReference type="SUPFAM" id="SSF56112">
    <property type="entry name" value="Protein kinase-like (PK-like)"/>
    <property type="match status" value="1"/>
</dbReference>
<dbReference type="AlphaFoldDB" id="A0A8W8JM73"/>
<dbReference type="InterPro" id="IPR011009">
    <property type="entry name" value="Kinase-like_dom_sf"/>
</dbReference>
<evidence type="ECO:0000256" key="2">
    <source>
        <dbReference type="SAM" id="Phobius"/>
    </source>
</evidence>